<evidence type="ECO:0000313" key="5">
    <source>
        <dbReference type="Proteomes" id="UP001359559"/>
    </source>
</evidence>
<protein>
    <recommendedName>
        <fullName evidence="6">Glycosyltransferase</fullName>
    </recommendedName>
</protein>
<dbReference type="PANTHER" id="PTHR11926">
    <property type="entry name" value="GLUCOSYL/GLUCURONOSYL TRANSFERASES"/>
    <property type="match status" value="1"/>
</dbReference>
<gene>
    <name evidence="4" type="ORF">RJT34_18148</name>
</gene>
<dbReference type="AlphaFoldDB" id="A0AAN9JCG7"/>
<reference evidence="4 5" key="1">
    <citation type="submission" date="2024-01" db="EMBL/GenBank/DDBJ databases">
        <title>The genomes of 5 underutilized Papilionoideae crops provide insights into root nodulation and disease resistance.</title>
        <authorList>
            <person name="Yuan L."/>
        </authorList>
    </citation>
    <scope>NUCLEOTIDE SEQUENCE [LARGE SCALE GENOMIC DNA]</scope>
    <source>
        <strain evidence="4">LY-2023</strain>
        <tissue evidence="4">Leaf</tissue>
    </source>
</reference>
<dbReference type="SUPFAM" id="SSF53756">
    <property type="entry name" value="UDP-Glycosyltransferase/glycogen phosphorylase"/>
    <property type="match status" value="1"/>
</dbReference>
<dbReference type="GO" id="GO:0080043">
    <property type="term" value="F:quercetin 3-O-glucosyltransferase activity"/>
    <property type="evidence" value="ECO:0007669"/>
    <property type="project" value="TreeGrafter"/>
</dbReference>
<keyword evidence="5" id="KW-1185">Reference proteome</keyword>
<dbReference type="FunFam" id="3.40.50.2000:FF:000237">
    <property type="entry name" value="Glycosyltransferase"/>
    <property type="match status" value="1"/>
</dbReference>
<dbReference type="EMBL" id="JAYKXN010000004">
    <property type="protein sequence ID" value="KAK7295243.1"/>
    <property type="molecule type" value="Genomic_DNA"/>
</dbReference>
<dbReference type="Pfam" id="PF00201">
    <property type="entry name" value="UDPGT"/>
    <property type="match status" value="1"/>
</dbReference>
<dbReference type="PANTHER" id="PTHR11926:SF1545">
    <property type="entry name" value="GLYCOSYLTRANSFERASE"/>
    <property type="match status" value="1"/>
</dbReference>
<name>A0AAN9JCG7_CLITE</name>
<comment type="caution">
    <text evidence="4">The sequence shown here is derived from an EMBL/GenBank/DDBJ whole genome shotgun (WGS) entry which is preliminary data.</text>
</comment>
<dbReference type="Proteomes" id="UP001359559">
    <property type="component" value="Unassembled WGS sequence"/>
</dbReference>
<evidence type="ECO:0008006" key="6">
    <source>
        <dbReference type="Google" id="ProtNLM"/>
    </source>
</evidence>
<dbReference type="CDD" id="cd03784">
    <property type="entry name" value="GT1_Gtf-like"/>
    <property type="match status" value="1"/>
</dbReference>
<accession>A0AAN9JCG7</accession>
<dbReference type="GO" id="GO:0080044">
    <property type="term" value="F:quercetin 7-O-glucosyltransferase activity"/>
    <property type="evidence" value="ECO:0007669"/>
    <property type="project" value="TreeGrafter"/>
</dbReference>
<dbReference type="Gene3D" id="3.40.50.2000">
    <property type="entry name" value="Glycogen Phosphorylase B"/>
    <property type="match status" value="2"/>
</dbReference>
<evidence type="ECO:0000313" key="4">
    <source>
        <dbReference type="EMBL" id="KAK7295243.1"/>
    </source>
</evidence>
<evidence type="ECO:0000256" key="3">
    <source>
        <dbReference type="ARBA" id="ARBA00022679"/>
    </source>
</evidence>
<keyword evidence="3" id="KW-0808">Transferase</keyword>
<dbReference type="FunFam" id="3.40.50.2000:FF:000057">
    <property type="entry name" value="Glycosyltransferase"/>
    <property type="match status" value="1"/>
</dbReference>
<dbReference type="InterPro" id="IPR002213">
    <property type="entry name" value="UDP_glucos_trans"/>
</dbReference>
<keyword evidence="2" id="KW-0328">Glycosyltransferase</keyword>
<proteinExistence type="inferred from homology"/>
<sequence>MESEKGKEVRSNVMQLKALAAQAVCRELRKRGSSKEMEKKNTAKRVHCVVLSYPAQGHINPIHQFSKHLKQEGVRVTLVTTRFYCKKLQKVPVSIALETISDGFDEGGEADAGGFREYMDRFWQVGAQTLAELVEKHNKTSDPVDCIIYDSFLPWVLDVAKRFGILGVPFLTQNMYVNSIYYHVHLKKLHVPLTENEIFLPVLPKLQLEDMPSFFFFSRYADNPALLDLLVGQFSNIDQADWILYNSFYEMEKEVIDWTMKIWPKLRTIGPSIPSMILDKRVKDNEDYGVTQFKSEEYCMTWLDDKPKQSVVYVSFGTMVALNEEQMKEISYGLRDSGSYFLWVVRASEEYKLPKDFQKKSEKGIVIAWCSQLKVLAHKAIGCFVTHWGWNSTLEALSFGVPVVAVPQWSDQNTNAKQIVEVWKMGVRATKDETQIVRQEVLKNCIREIMEREKGKEVKSNVMQLKSLAAQAVNEGGSSHKNTKEFVNCLLSQQATKSQ</sequence>
<organism evidence="4 5">
    <name type="scientific">Clitoria ternatea</name>
    <name type="common">Butterfly pea</name>
    <dbReference type="NCBI Taxonomy" id="43366"/>
    <lineage>
        <taxon>Eukaryota</taxon>
        <taxon>Viridiplantae</taxon>
        <taxon>Streptophyta</taxon>
        <taxon>Embryophyta</taxon>
        <taxon>Tracheophyta</taxon>
        <taxon>Spermatophyta</taxon>
        <taxon>Magnoliopsida</taxon>
        <taxon>eudicotyledons</taxon>
        <taxon>Gunneridae</taxon>
        <taxon>Pentapetalae</taxon>
        <taxon>rosids</taxon>
        <taxon>fabids</taxon>
        <taxon>Fabales</taxon>
        <taxon>Fabaceae</taxon>
        <taxon>Papilionoideae</taxon>
        <taxon>50 kb inversion clade</taxon>
        <taxon>NPAAA clade</taxon>
        <taxon>indigoferoid/millettioid clade</taxon>
        <taxon>Phaseoleae</taxon>
        <taxon>Clitoria</taxon>
    </lineage>
</organism>
<evidence type="ECO:0000256" key="2">
    <source>
        <dbReference type="ARBA" id="ARBA00022676"/>
    </source>
</evidence>
<comment type="similarity">
    <text evidence="1">Belongs to the UDP-glycosyltransferase family.</text>
</comment>
<evidence type="ECO:0000256" key="1">
    <source>
        <dbReference type="ARBA" id="ARBA00009995"/>
    </source>
</evidence>